<sequence length="191" mass="20892">MSITNWRQYVGHPIPEFYDDRAEPHLYDINGKRLPNRVRLDLRTVSQDITQVPEAGPSSAPSHGGLFAAPSPHSVCQPHCRTPSPIAGDKCARASEDDTVFHTAQAQKINDHQGPVRAQDYDDITQENITQENILTRVHNIGRCFHSGAQPMVSDLPAVPSLSQAAIEAAIKEFDEASATKSDGENGEKSD</sequence>
<evidence type="ECO:0000313" key="1">
    <source>
        <dbReference type="EMBL" id="KAJ7223234.1"/>
    </source>
</evidence>
<gene>
    <name evidence="1" type="ORF">GGX14DRAFT_557814</name>
</gene>
<organism evidence="1 2">
    <name type="scientific">Mycena pura</name>
    <dbReference type="NCBI Taxonomy" id="153505"/>
    <lineage>
        <taxon>Eukaryota</taxon>
        <taxon>Fungi</taxon>
        <taxon>Dikarya</taxon>
        <taxon>Basidiomycota</taxon>
        <taxon>Agaricomycotina</taxon>
        <taxon>Agaricomycetes</taxon>
        <taxon>Agaricomycetidae</taxon>
        <taxon>Agaricales</taxon>
        <taxon>Marasmiineae</taxon>
        <taxon>Mycenaceae</taxon>
        <taxon>Mycena</taxon>
    </lineage>
</organism>
<keyword evidence="2" id="KW-1185">Reference proteome</keyword>
<name>A0AAD7E103_9AGAR</name>
<comment type="caution">
    <text evidence="1">The sequence shown here is derived from an EMBL/GenBank/DDBJ whole genome shotgun (WGS) entry which is preliminary data.</text>
</comment>
<proteinExistence type="predicted"/>
<evidence type="ECO:0000313" key="2">
    <source>
        <dbReference type="Proteomes" id="UP001219525"/>
    </source>
</evidence>
<reference evidence="1" key="1">
    <citation type="submission" date="2023-03" db="EMBL/GenBank/DDBJ databases">
        <title>Massive genome expansion in bonnet fungi (Mycena s.s.) driven by repeated elements and novel gene families across ecological guilds.</title>
        <authorList>
            <consortium name="Lawrence Berkeley National Laboratory"/>
            <person name="Harder C.B."/>
            <person name="Miyauchi S."/>
            <person name="Viragh M."/>
            <person name="Kuo A."/>
            <person name="Thoen E."/>
            <person name="Andreopoulos B."/>
            <person name="Lu D."/>
            <person name="Skrede I."/>
            <person name="Drula E."/>
            <person name="Henrissat B."/>
            <person name="Morin E."/>
            <person name="Kohler A."/>
            <person name="Barry K."/>
            <person name="LaButti K."/>
            <person name="Morin E."/>
            <person name="Salamov A."/>
            <person name="Lipzen A."/>
            <person name="Mereny Z."/>
            <person name="Hegedus B."/>
            <person name="Baldrian P."/>
            <person name="Stursova M."/>
            <person name="Weitz H."/>
            <person name="Taylor A."/>
            <person name="Grigoriev I.V."/>
            <person name="Nagy L.G."/>
            <person name="Martin F."/>
            <person name="Kauserud H."/>
        </authorList>
    </citation>
    <scope>NUCLEOTIDE SEQUENCE</scope>
    <source>
        <strain evidence="1">9144</strain>
    </source>
</reference>
<protein>
    <submittedName>
        <fullName evidence="1">Uncharacterized protein</fullName>
    </submittedName>
</protein>
<dbReference type="AlphaFoldDB" id="A0AAD7E103"/>
<accession>A0AAD7E103</accession>
<dbReference type="Proteomes" id="UP001219525">
    <property type="component" value="Unassembled WGS sequence"/>
</dbReference>
<dbReference type="EMBL" id="JARJCW010000006">
    <property type="protein sequence ID" value="KAJ7223234.1"/>
    <property type="molecule type" value="Genomic_DNA"/>
</dbReference>